<evidence type="ECO:0000313" key="2">
    <source>
        <dbReference type="EMBL" id="MBB3126974.1"/>
    </source>
</evidence>
<gene>
    <name evidence="2" type="ORF">FHS19_001628</name>
</gene>
<dbReference type="SMART" id="SM00481">
    <property type="entry name" value="POLIIIAc"/>
    <property type="match status" value="1"/>
</dbReference>
<dbReference type="InterPro" id="IPR052018">
    <property type="entry name" value="PHP_domain"/>
</dbReference>
<name>A0A839TJM8_9BACL</name>
<proteinExistence type="predicted"/>
<protein>
    <submittedName>
        <fullName evidence="2">Putative metal-dependent phosphoesterase TrpH</fullName>
    </submittedName>
</protein>
<dbReference type="InterPro" id="IPR003141">
    <property type="entry name" value="Pol/His_phosphatase_N"/>
</dbReference>
<comment type="caution">
    <text evidence="2">The sequence shown here is derived from an EMBL/GenBank/DDBJ whole genome shotgun (WGS) entry which is preliminary data.</text>
</comment>
<dbReference type="AlphaFoldDB" id="A0A839TJM8"/>
<dbReference type="SUPFAM" id="SSF89550">
    <property type="entry name" value="PHP domain-like"/>
    <property type="match status" value="1"/>
</dbReference>
<dbReference type="GO" id="GO:0035312">
    <property type="term" value="F:5'-3' DNA exonuclease activity"/>
    <property type="evidence" value="ECO:0007669"/>
    <property type="project" value="TreeGrafter"/>
</dbReference>
<sequence length="433" mass="48280">MQAHVKETESLPVVTIGRQVNISPEEEKTYLEVSFDVPADAERISVAYQYDRADGKTVIDLGLRSPERIVGWSGGARTEMFVGLETATPGYASGDIAAGEWAVLLGAYKVPDAGTEVSVSIRIHLKHKRWISGDLHAHTYYSDGKHSVGEVSRLCLDKGLAFLAMTDHNTFSQNRNTQAKAEELLLIPGVEMTNYKGHANLLGQLDALEDFRVYTVEQASEQLAKGRKRGALAVLNHPFCPDCPWEFGFDVPFDAIEVWNGPWRELNEKAVHWWQERLAEGRRIVAVGGSDFHGPHPWVQHGRPTAHVRAESLTTAGILEGIRRGNVVLTLDPDSTFIDFQINGAYAGDQLQRNAECGTVLLEAVIRRARGDQISLWSDRGLERQWTAANDVLTLTCELPQDRLFYRMESRRDMGELGAQVMTCLTNPIYLNE</sequence>
<reference evidence="2 3" key="1">
    <citation type="submission" date="2020-08" db="EMBL/GenBank/DDBJ databases">
        <title>Genomic Encyclopedia of Type Strains, Phase III (KMG-III): the genomes of soil and plant-associated and newly described type strains.</title>
        <authorList>
            <person name="Whitman W."/>
        </authorList>
    </citation>
    <scope>NUCLEOTIDE SEQUENCE [LARGE SCALE GENOMIC DNA]</scope>
    <source>
        <strain evidence="2 3">CECT 5831</strain>
    </source>
</reference>
<evidence type="ECO:0000313" key="3">
    <source>
        <dbReference type="Proteomes" id="UP000517523"/>
    </source>
</evidence>
<dbReference type="CDD" id="cd07432">
    <property type="entry name" value="PHP_HisPPase"/>
    <property type="match status" value="1"/>
</dbReference>
<dbReference type="Gene3D" id="3.20.20.140">
    <property type="entry name" value="Metal-dependent hydrolases"/>
    <property type="match status" value="1"/>
</dbReference>
<evidence type="ECO:0000259" key="1">
    <source>
        <dbReference type="SMART" id="SM00481"/>
    </source>
</evidence>
<dbReference type="NCBIfam" id="NF038032">
    <property type="entry name" value="CehA_McbA_metalo"/>
    <property type="match status" value="1"/>
</dbReference>
<dbReference type="PANTHER" id="PTHR42924">
    <property type="entry name" value="EXONUCLEASE"/>
    <property type="match status" value="1"/>
</dbReference>
<organism evidence="2 3">
    <name type="scientific">Paenibacillus rhizosphaerae</name>
    <dbReference type="NCBI Taxonomy" id="297318"/>
    <lineage>
        <taxon>Bacteria</taxon>
        <taxon>Bacillati</taxon>
        <taxon>Bacillota</taxon>
        <taxon>Bacilli</taxon>
        <taxon>Bacillales</taxon>
        <taxon>Paenibacillaceae</taxon>
        <taxon>Paenibacillus</taxon>
    </lineage>
</organism>
<accession>A0A839TJM8</accession>
<dbReference type="RefSeq" id="WP_183581039.1">
    <property type="nucleotide sequence ID" value="NZ_JACHXJ010000001.1"/>
</dbReference>
<dbReference type="Pfam" id="PF02811">
    <property type="entry name" value="PHP"/>
    <property type="match status" value="1"/>
</dbReference>
<dbReference type="PANTHER" id="PTHR42924:SF3">
    <property type="entry name" value="POLYMERASE_HISTIDINOL PHOSPHATASE N-TERMINAL DOMAIN-CONTAINING PROTEIN"/>
    <property type="match status" value="1"/>
</dbReference>
<dbReference type="InterPro" id="IPR016195">
    <property type="entry name" value="Pol/histidinol_Pase-like"/>
</dbReference>
<dbReference type="GO" id="GO:0004534">
    <property type="term" value="F:5'-3' RNA exonuclease activity"/>
    <property type="evidence" value="ECO:0007669"/>
    <property type="project" value="TreeGrafter"/>
</dbReference>
<dbReference type="Proteomes" id="UP000517523">
    <property type="component" value="Unassembled WGS sequence"/>
</dbReference>
<feature type="domain" description="Polymerase/histidinol phosphatase N-terminal" evidence="1">
    <location>
        <begin position="133"/>
        <end position="196"/>
    </location>
</feature>
<dbReference type="EMBL" id="JACHXJ010000001">
    <property type="protein sequence ID" value="MBB3126974.1"/>
    <property type="molecule type" value="Genomic_DNA"/>
</dbReference>
<dbReference type="InterPro" id="IPR004013">
    <property type="entry name" value="PHP_dom"/>
</dbReference>